<dbReference type="STRING" id="290052.ASU35_13835"/>
<accession>A0A0V8QC68</accession>
<proteinExistence type="predicted"/>
<evidence type="ECO:0000313" key="1">
    <source>
        <dbReference type="EMBL" id="KSV58189.1"/>
    </source>
</evidence>
<gene>
    <name evidence="1" type="ORF">ASU35_13835</name>
</gene>
<keyword evidence="2" id="KW-1185">Reference proteome</keyword>
<dbReference type="OrthoDB" id="1952652at2"/>
<dbReference type="AlphaFoldDB" id="A0A0V8QC68"/>
<reference evidence="1 2" key="1">
    <citation type="submission" date="2015-11" db="EMBL/GenBank/DDBJ databases">
        <title>Butyribacter intestini gen. nov., sp. nov., a butyric acid-producing bacterium of the family Lachnospiraceae isolated from the human faeces.</title>
        <authorList>
            <person name="Zou Y."/>
            <person name="Xue W."/>
            <person name="Luo G."/>
            <person name="Lv M."/>
        </authorList>
    </citation>
    <scope>NUCLEOTIDE SEQUENCE [LARGE SCALE GENOMIC DNA]</scope>
    <source>
        <strain evidence="1 2">ACET-33324</strain>
    </source>
</reference>
<dbReference type="Proteomes" id="UP000054874">
    <property type="component" value="Unassembled WGS sequence"/>
</dbReference>
<sequence length="138" mass="16663">MVEWDKEKAIYFTNIKQGLDSYDNEIVWMGEQEAFDFFCRKCKEAKEGSVFADFYYSRLEERSKEIVDQVLSEEERQYVRSLADQIIYPLDEKLLKIITRLNAKKILFSTIYFTGEAKERSTWWGNYNQEYVVFREKI</sequence>
<evidence type="ECO:0000313" key="2">
    <source>
        <dbReference type="Proteomes" id="UP000054874"/>
    </source>
</evidence>
<dbReference type="EMBL" id="LNAM01000182">
    <property type="protein sequence ID" value="KSV58189.1"/>
    <property type="molecule type" value="Genomic_DNA"/>
</dbReference>
<dbReference type="RefSeq" id="WP_058353569.1">
    <property type="nucleotide sequence ID" value="NZ_CABMMD010000182.1"/>
</dbReference>
<name>A0A0V8QC68_9FIRM</name>
<comment type="caution">
    <text evidence="1">The sequence shown here is derived from an EMBL/GenBank/DDBJ whole genome shotgun (WGS) entry which is preliminary data.</text>
</comment>
<protein>
    <submittedName>
        <fullName evidence="1">Uncharacterized protein</fullName>
    </submittedName>
</protein>
<organism evidence="1 2">
    <name type="scientific">Acetivibrio ethanolgignens</name>
    <dbReference type="NCBI Taxonomy" id="290052"/>
    <lineage>
        <taxon>Bacteria</taxon>
        <taxon>Bacillati</taxon>
        <taxon>Bacillota</taxon>
        <taxon>Clostridia</taxon>
        <taxon>Eubacteriales</taxon>
        <taxon>Oscillospiraceae</taxon>
        <taxon>Acetivibrio</taxon>
    </lineage>
</organism>